<dbReference type="FunFam" id="3.40.30.10:FF:000020">
    <property type="entry name" value="Peroxiredoxin"/>
    <property type="match status" value="1"/>
</dbReference>
<evidence type="ECO:0000256" key="2">
    <source>
        <dbReference type="ARBA" id="ARBA00010505"/>
    </source>
</evidence>
<feature type="active site" description="Cysteine sulfenic acid (-SOH) intermediate" evidence="8">
    <location>
        <position position="68"/>
    </location>
</feature>
<evidence type="ECO:0000256" key="1">
    <source>
        <dbReference type="ARBA" id="ARBA00003330"/>
    </source>
</evidence>
<dbReference type="SUPFAM" id="SSF52833">
    <property type="entry name" value="Thioredoxin-like"/>
    <property type="match status" value="1"/>
</dbReference>
<evidence type="ECO:0000256" key="5">
    <source>
        <dbReference type="ARBA" id="ARBA00023002"/>
    </source>
</evidence>
<dbReference type="EC" id="1.11.1.24" evidence="9"/>
<proteinExistence type="inferred from homology"/>
<dbReference type="CDD" id="cd03013">
    <property type="entry name" value="PRX5_like"/>
    <property type="match status" value="1"/>
</dbReference>
<dbReference type="PANTHER" id="PTHR10430">
    <property type="entry name" value="PEROXIREDOXIN"/>
    <property type="match status" value="1"/>
</dbReference>
<comment type="similarity">
    <text evidence="2 9">Belongs to the peroxiredoxin family. Prx5 subfamily.</text>
</comment>
<sequence>MERLPSSKTFRSITYGTSIMTIQLGEKIPSLTLKVMGEKGPQDITTDSIFHGKKVVLFALPGAFTPTCSNTHLPGFVVNFDALTAKGVDTVVCASVNDAFVMGAWGKDQNAENILMLADGNAELTTALGLEKDASGSGMGIRSKRYAMIVDNGVVTLLNVDEKGLDSSSAESILAAL</sequence>
<dbReference type="InterPro" id="IPR013766">
    <property type="entry name" value="Thioredoxin_domain"/>
</dbReference>
<dbReference type="Gene3D" id="3.40.30.10">
    <property type="entry name" value="Glutaredoxin"/>
    <property type="match status" value="1"/>
</dbReference>
<evidence type="ECO:0000256" key="3">
    <source>
        <dbReference type="ARBA" id="ARBA00022559"/>
    </source>
</evidence>
<reference evidence="10" key="1">
    <citation type="submission" date="2020-11" db="EMBL/GenBank/DDBJ databases">
        <authorList>
            <person name="Tran Van P."/>
        </authorList>
    </citation>
    <scope>NUCLEOTIDE SEQUENCE</scope>
</reference>
<dbReference type="GO" id="GO:0042744">
    <property type="term" value="P:hydrogen peroxide catabolic process"/>
    <property type="evidence" value="ECO:0007669"/>
    <property type="project" value="TreeGrafter"/>
</dbReference>
<dbReference type="GO" id="GO:0045454">
    <property type="term" value="P:cell redox homeostasis"/>
    <property type="evidence" value="ECO:0007669"/>
    <property type="project" value="TreeGrafter"/>
</dbReference>
<dbReference type="PROSITE" id="PS51352">
    <property type="entry name" value="THIOREDOXIN_2"/>
    <property type="match status" value="1"/>
</dbReference>
<evidence type="ECO:0000313" key="10">
    <source>
        <dbReference type="EMBL" id="CAD7234612.1"/>
    </source>
</evidence>
<evidence type="ECO:0000256" key="6">
    <source>
        <dbReference type="ARBA" id="ARBA00023284"/>
    </source>
</evidence>
<keyword evidence="6 9" id="KW-0676">Redox-active center</keyword>
<dbReference type="GO" id="GO:0005737">
    <property type="term" value="C:cytoplasm"/>
    <property type="evidence" value="ECO:0007669"/>
    <property type="project" value="TreeGrafter"/>
</dbReference>
<dbReference type="EMBL" id="OB669242">
    <property type="protein sequence ID" value="CAD7234612.1"/>
    <property type="molecule type" value="Genomic_DNA"/>
</dbReference>
<keyword evidence="4 9" id="KW-0049">Antioxidant</keyword>
<dbReference type="InterPro" id="IPR013740">
    <property type="entry name" value="Redoxin"/>
</dbReference>
<dbReference type="OrthoDB" id="1882547at2759"/>
<keyword evidence="3 9" id="KW-0575">Peroxidase</keyword>
<dbReference type="GO" id="GO:0008379">
    <property type="term" value="F:thioredoxin peroxidase activity"/>
    <property type="evidence" value="ECO:0007669"/>
    <property type="project" value="InterPro"/>
</dbReference>
<accession>A0A7R8WMM5</accession>
<organism evidence="10">
    <name type="scientific">Cyprideis torosa</name>
    <dbReference type="NCBI Taxonomy" id="163714"/>
    <lineage>
        <taxon>Eukaryota</taxon>
        <taxon>Metazoa</taxon>
        <taxon>Ecdysozoa</taxon>
        <taxon>Arthropoda</taxon>
        <taxon>Crustacea</taxon>
        <taxon>Oligostraca</taxon>
        <taxon>Ostracoda</taxon>
        <taxon>Podocopa</taxon>
        <taxon>Podocopida</taxon>
        <taxon>Cytherocopina</taxon>
        <taxon>Cytheroidea</taxon>
        <taxon>Cytherideidae</taxon>
        <taxon>Cyprideis</taxon>
    </lineage>
</organism>
<evidence type="ECO:0000256" key="7">
    <source>
        <dbReference type="ARBA" id="ARBA00049091"/>
    </source>
</evidence>
<dbReference type="PANTHER" id="PTHR10430:SF16">
    <property type="entry name" value="PEROXIREDOXIN-5, MITOCHONDRIAL"/>
    <property type="match status" value="1"/>
</dbReference>
<evidence type="ECO:0000256" key="9">
    <source>
        <dbReference type="RuleBase" id="RU366011"/>
    </source>
</evidence>
<keyword evidence="5 9" id="KW-0560">Oxidoreductase</keyword>
<protein>
    <recommendedName>
        <fullName evidence="9">Peroxiredoxin-5</fullName>
        <ecNumber evidence="9">1.11.1.24</ecNumber>
    </recommendedName>
</protein>
<comment type="function">
    <text evidence="1">Thiol-specific peroxidase that catalyzes the reduction of hydrogen peroxide and organic hydroperoxides to water and alcohols, respectively. Plays a role in cell protection against oxidative stress by detoxifying peroxides and as sensor of hydrogen peroxide-mediated signaling events.</text>
</comment>
<gene>
    <name evidence="10" type="ORF">CTOB1V02_LOCUS12428</name>
</gene>
<dbReference type="InterPro" id="IPR037944">
    <property type="entry name" value="PRX5-like"/>
</dbReference>
<evidence type="ECO:0000256" key="4">
    <source>
        <dbReference type="ARBA" id="ARBA00022862"/>
    </source>
</evidence>
<dbReference type="Pfam" id="PF08534">
    <property type="entry name" value="Redoxin"/>
    <property type="match status" value="1"/>
</dbReference>
<evidence type="ECO:0000256" key="8">
    <source>
        <dbReference type="PIRSR" id="PIRSR637944-1"/>
    </source>
</evidence>
<name>A0A7R8WMM5_9CRUS</name>
<dbReference type="GO" id="GO:0034599">
    <property type="term" value="P:cellular response to oxidative stress"/>
    <property type="evidence" value="ECO:0007669"/>
    <property type="project" value="InterPro"/>
</dbReference>
<dbReference type="AlphaFoldDB" id="A0A7R8WMM5"/>
<comment type="catalytic activity">
    <reaction evidence="7 9">
        <text>a hydroperoxide + [thioredoxin]-dithiol = an alcohol + [thioredoxin]-disulfide + H2O</text>
        <dbReference type="Rhea" id="RHEA:62620"/>
        <dbReference type="Rhea" id="RHEA-COMP:10698"/>
        <dbReference type="Rhea" id="RHEA-COMP:10700"/>
        <dbReference type="ChEBI" id="CHEBI:15377"/>
        <dbReference type="ChEBI" id="CHEBI:29950"/>
        <dbReference type="ChEBI" id="CHEBI:30879"/>
        <dbReference type="ChEBI" id="CHEBI:35924"/>
        <dbReference type="ChEBI" id="CHEBI:50058"/>
        <dbReference type="EC" id="1.11.1.24"/>
    </reaction>
</comment>
<dbReference type="InterPro" id="IPR036249">
    <property type="entry name" value="Thioredoxin-like_sf"/>
</dbReference>